<feature type="chain" id="PRO_5046440008" evidence="1">
    <location>
        <begin position="20"/>
        <end position="664"/>
    </location>
</feature>
<keyword evidence="3" id="KW-1185">Reference proteome</keyword>
<feature type="signal peptide" evidence="1">
    <location>
        <begin position="1"/>
        <end position="19"/>
    </location>
</feature>
<dbReference type="Proteomes" id="UP001597044">
    <property type="component" value="Unassembled WGS sequence"/>
</dbReference>
<keyword evidence="1" id="KW-0732">Signal</keyword>
<proteinExistence type="predicted"/>
<reference evidence="3" key="1">
    <citation type="journal article" date="2019" name="Int. J. Syst. Evol. Microbiol.">
        <title>The Global Catalogue of Microorganisms (GCM) 10K type strain sequencing project: providing services to taxonomists for standard genome sequencing and annotation.</title>
        <authorList>
            <consortium name="The Broad Institute Genomics Platform"/>
            <consortium name="The Broad Institute Genome Sequencing Center for Infectious Disease"/>
            <person name="Wu L."/>
            <person name="Ma J."/>
        </authorList>
    </citation>
    <scope>NUCLEOTIDE SEQUENCE [LARGE SCALE GENOMIC DNA]</scope>
    <source>
        <strain evidence="3">CCUG 63419</strain>
    </source>
</reference>
<dbReference type="EMBL" id="JBHTIT010000001">
    <property type="protein sequence ID" value="MFD0948947.1"/>
    <property type="molecule type" value="Genomic_DNA"/>
</dbReference>
<protein>
    <submittedName>
        <fullName evidence="2">Uncharacterized protein</fullName>
    </submittedName>
</protein>
<evidence type="ECO:0000313" key="3">
    <source>
        <dbReference type="Proteomes" id="UP001597044"/>
    </source>
</evidence>
<organism evidence="2 3">
    <name type="scientific">Paraperlucidibaca wandonensis</name>
    <dbReference type="NCBI Taxonomy" id="1268273"/>
    <lineage>
        <taxon>Bacteria</taxon>
        <taxon>Pseudomonadati</taxon>
        <taxon>Pseudomonadota</taxon>
        <taxon>Gammaproteobacteria</taxon>
        <taxon>Moraxellales</taxon>
        <taxon>Moraxellaceae</taxon>
        <taxon>Paraperlucidibaca</taxon>
    </lineage>
</organism>
<sequence length="664" mass="68111">MKKKNLVVALALTASASWAAFSLSSLPIPLPSQLTNPLDSALGSLQNVFAQSPFGAFANAAPTPNNPSLPGADAFANLGDNNPLAGPSLLDPTQAAAALTALTMGRDLPAPLSLELSKFLGNFGNLSPSGEQTPEMAAMAQDLISFLVGSLTSAGAAPSLPNGLPNGIPGLDALPGLDSLPGASNLPIPLASGSQPSLNDLFNAYGLGTTVAYLVATYAVPDLGPWILPHNVRSLTNYVKTTNNTATEGTVIVPFVTSGVSKGQSFTITNTTNVDAVIATALDQHTVNDTIVIQAPLSIEVKLTGVCNAVLFGRCRDLKITTTTENVQDKVLATNASYTFAYPLNAGQFPTRATAMDIFQVAYDALGTLNDQKPREATAASPLASIPGLSGLTSKLPLPLPLDVGLADLSTQAPKVNSYGVQVTRGGAVDSAASQLLAPVLNVLPIGPLNIRRVEPVIGNNSNPLPLPLPFQTNGSLNGQDFTNLLQLDSRLGMTAGYAVNTVKTGKINIMAVRWHNLGTETLGRAIDNVGSQLQTAQLSSLTSQIPGLDRVPGLDQLPSAPSLPAGIPSAATALKSAPATFYYDVPVGEYLLGAERVNGNSLIALDYPIAGTPPSLSLPPKLPSAADLQTLASNIQALLSGNGAGLPTGLPDLGLPTGVPALP</sequence>
<name>A0ABW3HDM5_9GAMM</name>
<dbReference type="RefSeq" id="WP_379068005.1">
    <property type="nucleotide sequence ID" value="NZ_JBHTIT010000001.1"/>
</dbReference>
<comment type="caution">
    <text evidence="2">The sequence shown here is derived from an EMBL/GenBank/DDBJ whole genome shotgun (WGS) entry which is preliminary data.</text>
</comment>
<evidence type="ECO:0000256" key="1">
    <source>
        <dbReference type="SAM" id="SignalP"/>
    </source>
</evidence>
<accession>A0ABW3HDM5</accession>
<evidence type="ECO:0000313" key="2">
    <source>
        <dbReference type="EMBL" id="MFD0948947.1"/>
    </source>
</evidence>
<gene>
    <name evidence="2" type="ORF">ACFQ0F_00815</name>
</gene>